<reference evidence="2" key="1">
    <citation type="submission" date="2023-07" db="EMBL/GenBank/DDBJ databases">
        <title>30 novel species of actinomycetes from the DSMZ collection.</title>
        <authorList>
            <person name="Nouioui I."/>
        </authorList>
    </citation>
    <scope>NUCLEOTIDE SEQUENCE [LARGE SCALE GENOMIC DNA]</scope>
    <source>
        <strain evidence="2">DSM 40932</strain>
    </source>
</reference>
<keyword evidence="2" id="KW-1185">Reference proteome</keyword>
<comment type="caution">
    <text evidence="1">The sequence shown here is derived from an EMBL/GenBank/DDBJ whole genome shotgun (WGS) entry which is preliminary data.</text>
</comment>
<evidence type="ECO:0008006" key="3">
    <source>
        <dbReference type="Google" id="ProtNLM"/>
    </source>
</evidence>
<accession>A0ABU2W8E5</accession>
<protein>
    <recommendedName>
        <fullName evidence="3">Secreted protein</fullName>
    </recommendedName>
</protein>
<dbReference type="Proteomes" id="UP001180556">
    <property type="component" value="Unassembled WGS sequence"/>
</dbReference>
<proteinExistence type="predicted"/>
<gene>
    <name evidence="1" type="ORF">RM717_27020</name>
</gene>
<evidence type="ECO:0000313" key="1">
    <source>
        <dbReference type="EMBL" id="MDT0494163.1"/>
    </source>
</evidence>
<organism evidence="1 2">
    <name type="scientific">Streptomyces stephensoniae</name>
    <dbReference type="NCBI Taxonomy" id="3375367"/>
    <lineage>
        <taxon>Bacteria</taxon>
        <taxon>Bacillati</taxon>
        <taxon>Actinomycetota</taxon>
        <taxon>Actinomycetes</taxon>
        <taxon>Kitasatosporales</taxon>
        <taxon>Streptomycetaceae</taxon>
        <taxon>Streptomyces</taxon>
    </lineage>
</organism>
<dbReference type="RefSeq" id="WP_311605012.1">
    <property type="nucleotide sequence ID" value="NZ_JAVRFG010000045.1"/>
</dbReference>
<evidence type="ECO:0000313" key="2">
    <source>
        <dbReference type="Proteomes" id="UP001180556"/>
    </source>
</evidence>
<name>A0ABU2W8E5_9ACTN</name>
<dbReference type="EMBL" id="JAVRFG010000045">
    <property type="protein sequence ID" value="MDT0494163.1"/>
    <property type="molecule type" value="Genomic_DNA"/>
</dbReference>
<sequence>MATSRSEGRGTGAAGVAGRALTYLESAKNLTGSAAALGGLALTFAGFAGTYWPVVVAGLYGAGALIAPPTRPPVPEFPDPSSQLSALRADFTTLREYLDRVELPPAATDLIGSLTKLVDGLLEPGWVSQALAQDPEGVHVLARAVHRDLPESVDAFVRTRWWTRMAPGQQDPEEQLERQLSLLHREVEALVAGLREAEEIRQRSHTRYLEDRGT</sequence>